<accession>A0A1I7TVM6</accession>
<dbReference type="InterPro" id="IPR032675">
    <property type="entry name" value="LRR_dom_sf"/>
</dbReference>
<dbReference type="STRING" id="1561998.A0A1I7TVM6"/>
<dbReference type="Proteomes" id="UP000095282">
    <property type="component" value="Unplaced"/>
</dbReference>
<protein>
    <submittedName>
        <fullName evidence="2">F-box domain-containing protein</fullName>
    </submittedName>
</protein>
<reference evidence="2" key="1">
    <citation type="submission" date="2016-11" db="UniProtKB">
        <authorList>
            <consortium name="WormBaseParasite"/>
        </authorList>
    </citation>
    <scope>IDENTIFICATION</scope>
</reference>
<keyword evidence="1" id="KW-1185">Reference proteome</keyword>
<dbReference type="Gene3D" id="3.80.10.10">
    <property type="entry name" value="Ribonuclease Inhibitor"/>
    <property type="match status" value="1"/>
</dbReference>
<dbReference type="PANTHER" id="PTHR12904:SF28">
    <property type="entry name" value="ATP SYNTHASE SUBUNIT ALPHA-RELATED"/>
    <property type="match status" value="1"/>
</dbReference>
<dbReference type="WBParaSite" id="Csp11.Scaffold629.g12241.t1">
    <property type="protein sequence ID" value="Csp11.Scaffold629.g12241.t1"/>
    <property type="gene ID" value="Csp11.Scaffold629.g12241"/>
</dbReference>
<proteinExistence type="predicted"/>
<dbReference type="SUPFAM" id="SSF52047">
    <property type="entry name" value="RNI-like"/>
    <property type="match status" value="1"/>
</dbReference>
<sequence>MFVPSLFELSATVVAKYSVDGSYRNLDINLDTKLSDQVFPEIVKLYRLPRLSVSSPLIREEIGLKLNLSKFDTNGYPVSRGDLVKLHSHNIRSLAVSLVDIPGVQEYWVQNYEEDEEQLDIVRILKTCLNERSRQNLMHLSCDCFEYFPNNWSESIGELLPNLVSFAPIFIKDLRGVCHLKNLQILTLSRSSLKSTENLKDVFELRNLRVLNVSESEFFFEALLLCNGTFQNLKLIDFFKSDISETQLRTLVERNPSLETISLLETPCDYTDFSDLPVTVFNLATIESTMNTLRFSLDKRDAYGWRVSKSIDRLVELMCDITIQGFKEDEFLKMMMEVIKKCPSLRKKSNEVTDCLILYFKHFFPGQSMREILKKLDPKSPLFVERRWAAQTVLRFFLEPVHRKLIIRRNSF</sequence>
<dbReference type="eggNOG" id="KOG3665">
    <property type="taxonomic scope" value="Eukaryota"/>
</dbReference>
<evidence type="ECO:0000313" key="2">
    <source>
        <dbReference type="WBParaSite" id="Csp11.Scaffold629.g12241.t1"/>
    </source>
</evidence>
<dbReference type="PANTHER" id="PTHR12904">
    <property type="match status" value="1"/>
</dbReference>
<organism evidence="1 2">
    <name type="scientific">Caenorhabditis tropicalis</name>
    <dbReference type="NCBI Taxonomy" id="1561998"/>
    <lineage>
        <taxon>Eukaryota</taxon>
        <taxon>Metazoa</taxon>
        <taxon>Ecdysozoa</taxon>
        <taxon>Nematoda</taxon>
        <taxon>Chromadorea</taxon>
        <taxon>Rhabditida</taxon>
        <taxon>Rhabditina</taxon>
        <taxon>Rhabditomorpha</taxon>
        <taxon>Rhabditoidea</taxon>
        <taxon>Rhabditidae</taxon>
        <taxon>Peloderinae</taxon>
        <taxon>Caenorhabditis</taxon>
    </lineage>
</organism>
<name>A0A1I7TVM6_9PELO</name>
<dbReference type="GO" id="GO:0031462">
    <property type="term" value="C:Cul2-RING ubiquitin ligase complex"/>
    <property type="evidence" value="ECO:0007669"/>
    <property type="project" value="TreeGrafter"/>
</dbReference>
<evidence type="ECO:0000313" key="1">
    <source>
        <dbReference type="Proteomes" id="UP000095282"/>
    </source>
</evidence>
<dbReference type="AlphaFoldDB" id="A0A1I7TVM6"/>
<dbReference type="InterPro" id="IPR051341">
    <property type="entry name" value="Zyg-11_UBL_adapter"/>
</dbReference>